<sequence length="212" mass="23293">MIAWHRLARLIALAAALLAVSPARAEVVLGFWSRDFGSYFPHAFITVKGTVDSTGEVVDTSWGFTLNSLSPKALFGSVKAHMDVTAKTYMRASDVHFTVRLSDAQYLAIKRQAAEWGAPGSRWNLNKRNCVHFVAEAARRAGLTVVEDRKLMKKPKSFTRSLVPLNPGRVTLVELKGAEWFAREPGAEVFGVPEKVNGSVLQSEVPGGVRRD</sequence>
<name>A0A285QAC0_9SPHN</name>
<dbReference type="Proteomes" id="UP000219494">
    <property type="component" value="Unassembled WGS sequence"/>
</dbReference>
<dbReference type="OrthoDB" id="7424408at2"/>
<keyword evidence="1" id="KW-0732">Signal</keyword>
<gene>
    <name evidence="2" type="ORF">SAMN06297144_0269</name>
</gene>
<evidence type="ECO:0000256" key="1">
    <source>
        <dbReference type="SAM" id="SignalP"/>
    </source>
</evidence>
<reference evidence="2 3" key="1">
    <citation type="submission" date="2017-07" db="EMBL/GenBank/DDBJ databases">
        <authorList>
            <person name="Sun Z.S."/>
            <person name="Albrecht U."/>
            <person name="Echele G."/>
            <person name="Lee C.C."/>
        </authorList>
    </citation>
    <scope>NUCLEOTIDE SEQUENCE [LARGE SCALE GENOMIC DNA]</scope>
    <source>
        <strain evidence="2 3">CGMCC 1.12672</strain>
    </source>
</reference>
<proteinExistence type="predicted"/>
<protein>
    <recommendedName>
        <fullName evidence="4">Permuted papain-like amidase enzyme, YaeF/YiiX, C92 family</fullName>
    </recommendedName>
</protein>
<feature type="signal peptide" evidence="1">
    <location>
        <begin position="1"/>
        <end position="25"/>
    </location>
</feature>
<evidence type="ECO:0000313" key="2">
    <source>
        <dbReference type="EMBL" id="SOB78895.1"/>
    </source>
</evidence>
<keyword evidence="3" id="KW-1185">Reference proteome</keyword>
<feature type="chain" id="PRO_5012448082" description="Permuted papain-like amidase enzyme, YaeF/YiiX, C92 family" evidence="1">
    <location>
        <begin position="26"/>
        <end position="212"/>
    </location>
</feature>
<accession>A0A285QAC0</accession>
<organism evidence="2 3">
    <name type="scientific">Sphingomonas guangdongensis</name>
    <dbReference type="NCBI Taxonomy" id="1141890"/>
    <lineage>
        <taxon>Bacteria</taxon>
        <taxon>Pseudomonadati</taxon>
        <taxon>Pseudomonadota</taxon>
        <taxon>Alphaproteobacteria</taxon>
        <taxon>Sphingomonadales</taxon>
        <taxon>Sphingomonadaceae</taxon>
        <taxon>Sphingomonas</taxon>
    </lineage>
</organism>
<evidence type="ECO:0008006" key="4">
    <source>
        <dbReference type="Google" id="ProtNLM"/>
    </source>
</evidence>
<dbReference type="AlphaFoldDB" id="A0A285QAC0"/>
<dbReference type="RefSeq" id="WP_097062223.1">
    <property type="nucleotide sequence ID" value="NZ_OBMI01000001.1"/>
</dbReference>
<dbReference type="EMBL" id="OBMI01000001">
    <property type="protein sequence ID" value="SOB78895.1"/>
    <property type="molecule type" value="Genomic_DNA"/>
</dbReference>
<evidence type="ECO:0000313" key="3">
    <source>
        <dbReference type="Proteomes" id="UP000219494"/>
    </source>
</evidence>